<dbReference type="Proteomes" id="UP000823388">
    <property type="component" value="Chromosome 2N"/>
</dbReference>
<gene>
    <name evidence="2" type="ORF">PVAP13_2NG101300</name>
</gene>
<dbReference type="Pfam" id="PF03478">
    <property type="entry name" value="Beta-prop_KIB1-4"/>
    <property type="match status" value="1"/>
</dbReference>
<comment type="caution">
    <text evidence="2">The sequence shown here is derived from an EMBL/GenBank/DDBJ whole genome shotgun (WGS) entry which is preliminary data.</text>
</comment>
<reference evidence="2" key="1">
    <citation type="submission" date="2020-05" db="EMBL/GenBank/DDBJ databases">
        <title>WGS assembly of Panicum virgatum.</title>
        <authorList>
            <person name="Lovell J.T."/>
            <person name="Jenkins J."/>
            <person name="Shu S."/>
            <person name="Juenger T.E."/>
            <person name="Schmutz J."/>
        </authorList>
    </citation>
    <scope>NUCLEOTIDE SEQUENCE</scope>
    <source>
        <strain evidence="2">AP13</strain>
    </source>
</reference>
<feature type="domain" description="KIB1-4 beta-propeller" evidence="1">
    <location>
        <begin position="89"/>
        <end position="444"/>
    </location>
</feature>
<evidence type="ECO:0000313" key="2">
    <source>
        <dbReference type="EMBL" id="KAG2632708.1"/>
    </source>
</evidence>
<protein>
    <recommendedName>
        <fullName evidence="1">KIB1-4 beta-propeller domain-containing protein</fullName>
    </recommendedName>
</protein>
<evidence type="ECO:0000259" key="1">
    <source>
        <dbReference type="Pfam" id="PF03478"/>
    </source>
</evidence>
<dbReference type="PANTHER" id="PTHR33110">
    <property type="entry name" value="F-BOX/KELCH-REPEAT PROTEIN-RELATED"/>
    <property type="match status" value="1"/>
</dbReference>
<proteinExistence type="predicted"/>
<dbReference type="InterPro" id="IPR005174">
    <property type="entry name" value="KIB1-4_b-propeller"/>
</dbReference>
<sequence length="489" mass="53310">MATPDARCTMPAADGEPNWTQLPPELLDRIARKTRDDVTAGVTLFRSVWRAWRAAARDAPRLLLPAPQGGAGAAPPRAGSDYALVFPLARGWSAVVNVRDTSCRLSHLATGATAALPSLTAVRATPTSRVVHTGYEHFDAPAAAPEAPAAARVPRRRRSFLLKLRFRLRAATAVAGHGWPRSRRRRSRWQVGMDPAWAKSLRRPAPKRSPCPESKIQVQSQQYTYFYIDTHLQFSGTIRFGVHAAAPPGGAADGTLILMYHPVHGQTGLVFCRPGDAAWTKLDNTVVEDDEDAYNGASLFSFADFAYLDGRIFALDINGGTAVFDAATLDVLDVVDVPPGTTNFATKMWGCRHPQGDRNQRDYLHLVALPSKLLCVRVRVRSMSAAGPEGFDVFELAQDRHDGLAWRELVVGLDGIGGGDYDLFLDGHHATFHGGGGGGRIYYVHDLKIGASTAAAYCYSMKDETLECVYRPPEKSDGEYSTNPSWFVP</sequence>
<accession>A0A8T0VCY8</accession>
<evidence type="ECO:0000313" key="3">
    <source>
        <dbReference type="Proteomes" id="UP000823388"/>
    </source>
</evidence>
<dbReference type="AlphaFoldDB" id="A0A8T0VCY8"/>
<name>A0A8T0VCY8_PANVG</name>
<keyword evidence="3" id="KW-1185">Reference proteome</keyword>
<dbReference type="EMBL" id="CM029040">
    <property type="protein sequence ID" value="KAG2632708.1"/>
    <property type="molecule type" value="Genomic_DNA"/>
</dbReference>
<organism evidence="2 3">
    <name type="scientific">Panicum virgatum</name>
    <name type="common">Blackwell switchgrass</name>
    <dbReference type="NCBI Taxonomy" id="38727"/>
    <lineage>
        <taxon>Eukaryota</taxon>
        <taxon>Viridiplantae</taxon>
        <taxon>Streptophyta</taxon>
        <taxon>Embryophyta</taxon>
        <taxon>Tracheophyta</taxon>
        <taxon>Spermatophyta</taxon>
        <taxon>Magnoliopsida</taxon>
        <taxon>Liliopsida</taxon>
        <taxon>Poales</taxon>
        <taxon>Poaceae</taxon>
        <taxon>PACMAD clade</taxon>
        <taxon>Panicoideae</taxon>
        <taxon>Panicodae</taxon>
        <taxon>Paniceae</taxon>
        <taxon>Panicinae</taxon>
        <taxon>Panicum</taxon>
        <taxon>Panicum sect. Hiantes</taxon>
    </lineage>
</organism>
<dbReference type="PANTHER" id="PTHR33110:SF89">
    <property type="entry name" value="DUF295 DOMAIN-CONTAINING PROTEIN"/>
    <property type="match status" value="1"/>
</dbReference>